<evidence type="ECO:0000256" key="3">
    <source>
        <dbReference type="ARBA" id="ARBA00023157"/>
    </source>
</evidence>
<dbReference type="GO" id="GO:0005509">
    <property type="term" value="F:calcium ion binding"/>
    <property type="evidence" value="ECO:0007669"/>
    <property type="project" value="InterPro"/>
</dbReference>
<dbReference type="PROSITE" id="PS01186">
    <property type="entry name" value="EGF_2"/>
    <property type="match status" value="1"/>
</dbReference>
<comment type="caution">
    <text evidence="7">The sequence shown here is derived from an EMBL/GenBank/DDBJ whole genome shotgun (WGS) entry which is preliminary data.</text>
</comment>
<dbReference type="PANTHER" id="PTHR24637:SF428">
    <property type="entry name" value="SCAVENGER RECEPTOR CLASS A MEMBER 3"/>
    <property type="match status" value="1"/>
</dbReference>
<keyword evidence="1 4" id="KW-0245">EGF-like domain</keyword>
<dbReference type="Pfam" id="PF14670">
    <property type="entry name" value="FXa_inhibition"/>
    <property type="match status" value="1"/>
</dbReference>
<protein>
    <recommendedName>
        <fullName evidence="6">EGF-like domain-containing protein</fullName>
    </recommendedName>
</protein>
<reference evidence="7" key="1">
    <citation type="submission" date="2013-04" db="EMBL/GenBank/DDBJ databases">
        <authorList>
            <person name="Qu J."/>
            <person name="Murali S.C."/>
            <person name="Bandaranaike D."/>
            <person name="Bellair M."/>
            <person name="Blankenburg K."/>
            <person name="Chao H."/>
            <person name="Dinh H."/>
            <person name="Doddapaneni H."/>
            <person name="Downs B."/>
            <person name="Dugan-Rocha S."/>
            <person name="Elkadiri S."/>
            <person name="Gnanaolivu R.D."/>
            <person name="Hernandez B."/>
            <person name="Javaid M."/>
            <person name="Jayaseelan J.C."/>
            <person name="Lee S."/>
            <person name="Li M."/>
            <person name="Ming W."/>
            <person name="Munidasa M."/>
            <person name="Muniz J."/>
            <person name="Nguyen L."/>
            <person name="Ongeri F."/>
            <person name="Osuji N."/>
            <person name="Pu L.-L."/>
            <person name="Puazo M."/>
            <person name="Qu C."/>
            <person name="Quiroz J."/>
            <person name="Raj R."/>
            <person name="Weissenberger G."/>
            <person name="Xin Y."/>
            <person name="Zou X."/>
            <person name="Han Y."/>
            <person name="Richards S."/>
            <person name="Worley K."/>
            <person name="Muzny D."/>
            <person name="Gibbs R."/>
        </authorList>
    </citation>
    <scope>NUCLEOTIDE SEQUENCE</scope>
    <source>
        <strain evidence="7">Sampled in the wild</strain>
    </source>
</reference>
<keyword evidence="3" id="KW-1015">Disulfide bond</keyword>
<proteinExistence type="predicted"/>
<keyword evidence="8" id="KW-1185">Reference proteome</keyword>
<dbReference type="PANTHER" id="PTHR24637">
    <property type="entry name" value="COLLAGEN"/>
    <property type="match status" value="1"/>
</dbReference>
<dbReference type="OrthoDB" id="9946071at2759"/>
<dbReference type="Gene3D" id="2.10.25.10">
    <property type="entry name" value="Laminin"/>
    <property type="match status" value="2"/>
</dbReference>
<feature type="compositionally biased region" description="Basic and acidic residues" evidence="5">
    <location>
        <begin position="429"/>
        <end position="444"/>
    </location>
</feature>
<feature type="domain" description="EGF-like" evidence="6">
    <location>
        <begin position="220"/>
        <end position="260"/>
    </location>
</feature>
<dbReference type="PROSITE" id="PS00010">
    <property type="entry name" value="ASX_HYDROXYL"/>
    <property type="match status" value="1"/>
</dbReference>
<evidence type="ECO:0000313" key="8">
    <source>
        <dbReference type="Proteomes" id="UP000792457"/>
    </source>
</evidence>
<feature type="region of interest" description="Disordered" evidence="5">
    <location>
        <begin position="261"/>
        <end position="287"/>
    </location>
</feature>
<dbReference type="FunFam" id="2.10.25.10:FF:000240">
    <property type="entry name" value="Vitamin K-dependent protein S"/>
    <property type="match status" value="1"/>
</dbReference>
<dbReference type="InterPro" id="IPR018097">
    <property type="entry name" value="EGF_Ca-bd_CS"/>
</dbReference>
<feature type="region of interest" description="Disordered" evidence="5">
    <location>
        <begin position="415"/>
        <end position="444"/>
    </location>
</feature>
<name>A0A8K0KC88_LADFU</name>
<dbReference type="PROSITE" id="PS50026">
    <property type="entry name" value="EGF_3"/>
    <property type="match status" value="1"/>
</dbReference>
<feature type="compositionally biased region" description="Basic and acidic residues" evidence="5">
    <location>
        <begin position="474"/>
        <end position="495"/>
    </location>
</feature>
<comment type="caution">
    <text evidence="4">Lacks conserved residue(s) required for the propagation of feature annotation.</text>
</comment>
<dbReference type="InterPro" id="IPR000742">
    <property type="entry name" value="EGF"/>
</dbReference>
<gene>
    <name evidence="7" type="ORF">J437_LFUL018286</name>
</gene>
<dbReference type="SMART" id="SM00179">
    <property type="entry name" value="EGF_CA"/>
    <property type="match status" value="2"/>
</dbReference>
<dbReference type="SMART" id="SM00181">
    <property type="entry name" value="EGF"/>
    <property type="match status" value="2"/>
</dbReference>
<feature type="compositionally biased region" description="Pro residues" evidence="5">
    <location>
        <begin position="326"/>
        <end position="362"/>
    </location>
</feature>
<sequence length="495" mass="54208">MNGTSVSTARTALKRRGLAAVATLESGPRSLGVGSYEDRAESTIPDTRQSLCFFECVHACPLSTGMIASWVALILFMVCGTEISESSRETEVEPGSNLDLRKDTLYQILDEEDGYYLDTLDQIGPVTRPETLQCPSDNIITTRYKCNVEGEWVDCFRKNCCPGYILIAGRCLSKDKDPCSLNLCEQMCTVYLGRIICTCFTGYKFSSENQKKGLRPTCLDINECLDNNGDCEHLCINEQGGYRCECDDGWKLQRDNRTCQQISHTPRPTGAVRSEKGKPKEEANPVEHCSANCDTVARLQQTVQELQSKVHTLSTAIKLYSIESGPPGPKGSPGAPGPPGPRGFPGPEGPPGERGPPGPPGEPVTKGVGHNWWQDGDEGRGEDTALDTPQVTLDSFAMLKGIGKTDNMRFCRCKRGPVGPPGAPGKQGSKGEEGERGYPGEKGDPGSLDFLLLLLADVRHDIQQLQNRVFANERPPKFEMRDELDKLLEEKERGK</sequence>
<evidence type="ECO:0000256" key="2">
    <source>
        <dbReference type="ARBA" id="ARBA00022737"/>
    </source>
</evidence>
<evidence type="ECO:0000256" key="5">
    <source>
        <dbReference type="SAM" id="MobiDB-lite"/>
    </source>
</evidence>
<dbReference type="Gene3D" id="1.20.5.320">
    <property type="entry name" value="6-Phosphogluconate Dehydrogenase, domain 3"/>
    <property type="match status" value="1"/>
</dbReference>
<dbReference type="Pfam" id="PF01391">
    <property type="entry name" value="Collagen"/>
    <property type="match status" value="1"/>
</dbReference>
<feature type="region of interest" description="Disordered" evidence="5">
    <location>
        <begin position="321"/>
        <end position="388"/>
    </location>
</feature>
<evidence type="ECO:0000313" key="7">
    <source>
        <dbReference type="EMBL" id="KAG8232307.1"/>
    </source>
</evidence>
<dbReference type="EMBL" id="KZ308611">
    <property type="protein sequence ID" value="KAG8232307.1"/>
    <property type="molecule type" value="Genomic_DNA"/>
</dbReference>
<reference evidence="7" key="2">
    <citation type="submission" date="2017-10" db="EMBL/GenBank/DDBJ databases">
        <title>Ladona fulva Genome sequencing and assembly.</title>
        <authorList>
            <person name="Murali S."/>
            <person name="Richards S."/>
            <person name="Bandaranaike D."/>
            <person name="Bellair M."/>
            <person name="Blankenburg K."/>
            <person name="Chao H."/>
            <person name="Dinh H."/>
            <person name="Doddapaneni H."/>
            <person name="Dugan-Rocha S."/>
            <person name="Elkadiri S."/>
            <person name="Gnanaolivu R."/>
            <person name="Hernandez B."/>
            <person name="Skinner E."/>
            <person name="Javaid M."/>
            <person name="Lee S."/>
            <person name="Li M."/>
            <person name="Ming W."/>
            <person name="Munidasa M."/>
            <person name="Muniz J."/>
            <person name="Nguyen L."/>
            <person name="Hughes D."/>
            <person name="Osuji N."/>
            <person name="Pu L.-L."/>
            <person name="Puazo M."/>
            <person name="Qu C."/>
            <person name="Quiroz J."/>
            <person name="Raj R."/>
            <person name="Weissenberger G."/>
            <person name="Xin Y."/>
            <person name="Zou X."/>
            <person name="Han Y."/>
            <person name="Worley K."/>
            <person name="Muzny D."/>
            <person name="Gibbs R."/>
        </authorList>
    </citation>
    <scope>NUCLEOTIDE SEQUENCE</scope>
    <source>
        <strain evidence="7">Sampled in the wild</strain>
    </source>
</reference>
<dbReference type="InterPro" id="IPR008160">
    <property type="entry name" value="Collagen"/>
</dbReference>
<dbReference type="CDD" id="cd00054">
    <property type="entry name" value="EGF_CA"/>
    <property type="match status" value="1"/>
</dbReference>
<feature type="region of interest" description="Disordered" evidence="5">
    <location>
        <begin position="472"/>
        <end position="495"/>
    </location>
</feature>
<evidence type="ECO:0000256" key="4">
    <source>
        <dbReference type="PROSITE-ProRule" id="PRU00076"/>
    </source>
</evidence>
<accession>A0A8K0KC88</accession>
<dbReference type="SUPFAM" id="SSF57196">
    <property type="entry name" value="EGF/Laminin"/>
    <property type="match status" value="2"/>
</dbReference>
<organism evidence="7 8">
    <name type="scientific">Ladona fulva</name>
    <name type="common">Scarce chaser dragonfly</name>
    <name type="synonym">Libellula fulva</name>
    <dbReference type="NCBI Taxonomy" id="123851"/>
    <lineage>
        <taxon>Eukaryota</taxon>
        <taxon>Metazoa</taxon>
        <taxon>Ecdysozoa</taxon>
        <taxon>Arthropoda</taxon>
        <taxon>Hexapoda</taxon>
        <taxon>Insecta</taxon>
        <taxon>Pterygota</taxon>
        <taxon>Palaeoptera</taxon>
        <taxon>Odonata</taxon>
        <taxon>Epiprocta</taxon>
        <taxon>Anisoptera</taxon>
        <taxon>Libelluloidea</taxon>
        <taxon>Libellulidae</taxon>
        <taxon>Ladona</taxon>
    </lineage>
</organism>
<keyword evidence="2" id="KW-0677">Repeat</keyword>
<dbReference type="AlphaFoldDB" id="A0A8K0KC88"/>
<dbReference type="InterPro" id="IPR000152">
    <property type="entry name" value="EGF-type_Asp/Asn_hydroxyl_site"/>
</dbReference>
<evidence type="ECO:0000256" key="1">
    <source>
        <dbReference type="ARBA" id="ARBA00022536"/>
    </source>
</evidence>
<evidence type="ECO:0000259" key="6">
    <source>
        <dbReference type="PROSITE" id="PS50026"/>
    </source>
</evidence>
<dbReference type="Proteomes" id="UP000792457">
    <property type="component" value="Unassembled WGS sequence"/>
</dbReference>
<dbReference type="InterPro" id="IPR001881">
    <property type="entry name" value="EGF-like_Ca-bd_dom"/>
</dbReference>
<dbReference type="PROSITE" id="PS01187">
    <property type="entry name" value="EGF_CA"/>
    <property type="match status" value="1"/>
</dbReference>
<feature type="compositionally biased region" description="Basic and acidic residues" evidence="5">
    <location>
        <begin position="273"/>
        <end position="285"/>
    </location>
</feature>